<comment type="caution">
    <text evidence="1">The sequence shown here is derived from an EMBL/GenBank/DDBJ whole genome shotgun (WGS) entry which is preliminary data.</text>
</comment>
<dbReference type="Proteomes" id="UP000230431">
    <property type="component" value="Unassembled WGS sequence"/>
</dbReference>
<reference evidence="1 2" key="1">
    <citation type="submission" date="2017-09" db="EMBL/GenBank/DDBJ databases">
        <title>Depth-based differentiation of microbial function through sediment-hosted aquifers and enrichment of novel symbionts in the deep terrestrial subsurface.</title>
        <authorList>
            <person name="Probst A.J."/>
            <person name="Ladd B."/>
            <person name="Jarett J.K."/>
            <person name="Geller-Mcgrath D.E."/>
            <person name="Sieber C.M."/>
            <person name="Emerson J.B."/>
            <person name="Anantharaman K."/>
            <person name="Thomas B.C."/>
            <person name="Malmstrom R."/>
            <person name="Stieglmeier M."/>
            <person name="Klingl A."/>
            <person name="Woyke T."/>
            <person name="Ryan C.M."/>
            <person name="Banfield J.F."/>
        </authorList>
    </citation>
    <scope>NUCLEOTIDE SEQUENCE [LARGE SCALE GENOMIC DNA]</scope>
    <source>
        <strain evidence="1">CG10_big_fil_rev_8_21_14_0_10_49_38</strain>
    </source>
</reference>
<dbReference type="EMBL" id="PCYK01000006">
    <property type="protein sequence ID" value="PIR46182.1"/>
    <property type="molecule type" value="Genomic_DNA"/>
</dbReference>
<gene>
    <name evidence="1" type="ORF">COV08_01005</name>
</gene>
<dbReference type="AlphaFoldDB" id="A0A2H0RHZ7"/>
<name>A0A2H0RHZ7_9BACT</name>
<sequence>MSQMGIAHALFYKRGDCLQARIVFGDGRLSEEFSSRLEGMEILTKSRQDKLISHQEMTSLALEFAESTLPARTPSAEIVDGLLMAMKLDL</sequence>
<proteinExistence type="predicted"/>
<protein>
    <submittedName>
        <fullName evidence="1">Uncharacterized protein</fullName>
    </submittedName>
</protein>
<evidence type="ECO:0000313" key="2">
    <source>
        <dbReference type="Proteomes" id="UP000230431"/>
    </source>
</evidence>
<organism evidence="1 2">
    <name type="scientific">Candidatus Vogelbacteria bacterium CG10_big_fil_rev_8_21_14_0_10_49_38</name>
    <dbReference type="NCBI Taxonomy" id="1975043"/>
    <lineage>
        <taxon>Bacteria</taxon>
        <taxon>Candidatus Vogeliibacteriota</taxon>
    </lineage>
</organism>
<accession>A0A2H0RHZ7</accession>
<evidence type="ECO:0000313" key="1">
    <source>
        <dbReference type="EMBL" id="PIR46182.1"/>
    </source>
</evidence>